<dbReference type="Proteomes" id="UP001163324">
    <property type="component" value="Chromosome 2"/>
</dbReference>
<proteinExistence type="predicted"/>
<accession>A0ACC0V9S2</accession>
<dbReference type="EMBL" id="CM047941">
    <property type="protein sequence ID" value="KAI9902647.1"/>
    <property type="molecule type" value="Genomic_DNA"/>
</dbReference>
<gene>
    <name evidence="1" type="ORF">N3K66_001999</name>
</gene>
<evidence type="ECO:0000313" key="1">
    <source>
        <dbReference type="EMBL" id="KAI9902647.1"/>
    </source>
</evidence>
<reference evidence="1" key="1">
    <citation type="submission" date="2022-10" db="EMBL/GenBank/DDBJ databases">
        <title>Complete Genome of Trichothecium roseum strain YXFP-22015, a Plant Pathogen Isolated from Citrus.</title>
        <authorList>
            <person name="Wang Y."/>
            <person name="Zhu L."/>
        </authorList>
    </citation>
    <scope>NUCLEOTIDE SEQUENCE</scope>
    <source>
        <strain evidence="1">YXFP-22015</strain>
    </source>
</reference>
<organism evidence="1 2">
    <name type="scientific">Trichothecium roseum</name>
    <dbReference type="NCBI Taxonomy" id="47278"/>
    <lineage>
        <taxon>Eukaryota</taxon>
        <taxon>Fungi</taxon>
        <taxon>Dikarya</taxon>
        <taxon>Ascomycota</taxon>
        <taxon>Pezizomycotina</taxon>
        <taxon>Sordariomycetes</taxon>
        <taxon>Hypocreomycetidae</taxon>
        <taxon>Hypocreales</taxon>
        <taxon>Hypocreales incertae sedis</taxon>
        <taxon>Trichothecium</taxon>
    </lineage>
</organism>
<evidence type="ECO:0000313" key="2">
    <source>
        <dbReference type="Proteomes" id="UP001163324"/>
    </source>
</evidence>
<keyword evidence="2" id="KW-1185">Reference proteome</keyword>
<name>A0ACC0V9S2_9HYPO</name>
<sequence length="538" mass="57127">MALSAADVPAACAPATFMPLPDIAGVDVLSVTASAVQNFTADADVSMRYTHPSVTASGLAFCNATATYTHAGAGSGDVVSVEVWLPAGADESSSSGWNGRLYAAGGSGLGAGRFLVPYTTMAGALAEGYATVSSDAGLGYREEVLDGSWVLEEPGALNLRLLQNFGAASLNEEAIIAKAMVESFYGRPPAYSYWNGCSQGGRQGMALAQRYPDAYDGIVVGAPGMNLPHIVSNIFWPQQFMAERGAWPPECETDAVVHAAISACDELDGAADGIISEPYACLDAFNPFDYVGTEIACWPKGEKTKISTDAAAVVNATWTGITSSAGRAMWHGFTPGTNLTGRGEMQGAVAGTECSETGECTGRPNPLGPVWMKLFGAKNPDFEVGNLTRSEYMNLVRLSIEEQSSFFRTDSADLSLFQEAGGKLISWHGLVDDLLPPKATEEYYKQVLSMVPDVQGFYRHFEIPGLSHCFGGAGGQPTSMFGQLRAWVENGTTPLSSPVQYMGSDGDVWRRIICPYPQKARPKDACEGIKSEDCWECT</sequence>
<comment type="caution">
    <text evidence="1">The sequence shown here is derived from an EMBL/GenBank/DDBJ whole genome shotgun (WGS) entry which is preliminary data.</text>
</comment>
<protein>
    <submittedName>
        <fullName evidence="1">Uncharacterized protein</fullName>
    </submittedName>
</protein>